<dbReference type="SMART" id="SM00382">
    <property type="entry name" value="AAA"/>
    <property type="match status" value="1"/>
</dbReference>
<comment type="caution">
    <text evidence="5">The sequence shown here is derived from an EMBL/GenBank/DDBJ whole genome shotgun (WGS) entry which is preliminary data.</text>
</comment>
<dbReference type="InterPro" id="IPR001482">
    <property type="entry name" value="T2SS/T4SS_dom"/>
</dbReference>
<evidence type="ECO:0000256" key="1">
    <source>
        <dbReference type="ARBA" id="ARBA00006611"/>
    </source>
</evidence>
<dbReference type="PANTHER" id="PTHR30258:SF2">
    <property type="entry name" value="COMG OPERON PROTEIN 1"/>
    <property type="match status" value="1"/>
</dbReference>
<dbReference type="Gene3D" id="3.30.450.90">
    <property type="match status" value="1"/>
</dbReference>
<keyword evidence="6" id="KW-1185">Reference proteome</keyword>
<dbReference type="Proteomes" id="UP000005707">
    <property type="component" value="Unassembled WGS sequence"/>
</dbReference>
<dbReference type="STRING" id="1033810.HLPCO_000455"/>
<feature type="domain" description="AAA+ ATPase" evidence="4">
    <location>
        <begin position="132"/>
        <end position="254"/>
    </location>
</feature>
<sequence>MNFLSHLISEACVKRASDIHFVIKDGGCDIKFRMNNQLYLIDRISDHFYRKIGLYLKFKSNMNLNISKTPQSGAFDINVGKQMVRIRISTLPNGIYESIVLRINNSMLSESIDNLLLLDEHRKLIYSTIGTSSGLILITGPTGSGKTTLTYSIMNFLKTLDQSIVTIEDPVEHYETGIVQLQVNEGAGVNYDIGVKEILRHDPDVIFIGEIRDEKTAKSAIRASLTGHLVISTMHARDCLGAIYRFIEFGLSIFDLEQTLNLVINQRLVVIDDAKKILFEHLNEDSLSDALQFIKTGKQFKYKKILDYILDTDGLKVIK</sequence>
<dbReference type="PANTHER" id="PTHR30258">
    <property type="entry name" value="TYPE II SECRETION SYSTEM PROTEIN GSPE-RELATED"/>
    <property type="match status" value="1"/>
</dbReference>
<gene>
    <name evidence="5" type="primary">comGA</name>
    <name evidence="5" type="ORF">HLPCO_000455</name>
</gene>
<dbReference type="InterPro" id="IPR027417">
    <property type="entry name" value="P-loop_NTPase"/>
</dbReference>
<comment type="similarity">
    <text evidence="1">Belongs to the GSP E family.</text>
</comment>
<evidence type="ECO:0000313" key="6">
    <source>
        <dbReference type="Proteomes" id="UP000005707"/>
    </source>
</evidence>
<reference evidence="5 6" key="2">
    <citation type="journal article" date="2013" name="PLoS ONE">
        <title>INDIGO - INtegrated Data Warehouse of MIcrobial GenOmes with Examples from the Red Sea Extremophiles.</title>
        <authorList>
            <person name="Alam I."/>
            <person name="Antunes A."/>
            <person name="Kamau A.A."/>
            <person name="Ba Alawi W."/>
            <person name="Kalkatawi M."/>
            <person name="Stingl U."/>
            <person name="Bajic V.B."/>
        </authorList>
    </citation>
    <scope>NUCLEOTIDE SEQUENCE [LARGE SCALE GENOMIC DNA]</scope>
    <source>
        <strain evidence="5 6">SSD-17B</strain>
    </source>
</reference>
<keyword evidence="2" id="KW-0547">Nucleotide-binding</keyword>
<dbReference type="Pfam" id="PF00437">
    <property type="entry name" value="T2SSE"/>
    <property type="match status" value="1"/>
</dbReference>
<accession>U2FS60</accession>
<evidence type="ECO:0000256" key="3">
    <source>
        <dbReference type="ARBA" id="ARBA00022840"/>
    </source>
</evidence>
<keyword evidence="3" id="KW-0067">ATP-binding</keyword>
<organism evidence="5 6">
    <name type="scientific">Haloplasma contractile SSD-17B</name>
    <dbReference type="NCBI Taxonomy" id="1033810"/>
    <lineage>
        <taxon>Bacteria</taxon>
        <taxon>Bacillati</taxon>
        <taxon>Mycoplasmatota</taxon>
        <taxon>Mollicutes</taxon>
        <taxon>Haloplasmatales</taxon>
        <taxon>Haloplasmataceae</taxon>
        <taxon>Haloplasma</taxon>
    </lineage>
</organism>
<dbReference type="InterPro" id="IPR003593">
    <property type="entry name" value="AAA+_ATPase"/>
</dbReference>
<name>U2FS60_9MOLU</name>
<protein>
    <submittedName>
        <fullName evidence="5">ComG operon protein 1</fullName>
    </submittedName>
</protein>
<dbReference type="EMBL" id="AFNU02000001">
    <property type="protein sequence ID" value="ERJ13789.1"/>
    <property type="molecule type" value="Genomic_DNA"/>
</dbReference>
<dbReference type="InParanoid" id="U2FS60"/>
<dbReference type="AlphaFoldDB" id="U2FS60"/>
<dbReference type="CDD" id="cd01129">
    <property type="entry name" value="PulE-GspE-like"/>
    <property type="match status" value="1"/>
</dbReference>
<dbReference type="GO" id="GO:0016887">
    <property type="term" value="F:ATP hydrolysis activity"/>
    <property type="evidence" value="ECO:0007669"/>
    <property type="project" value="TreeGrafter"/>
</dbReference>
<dbReference type="GO" id="GO:0005886">
    <property type="term" value="C:plasma membrane"/>
    <property type="evidence" value="ECO:0007669"/>
    <property type="project" value="TreeGrafter"/>
</dbReference>
<dbReference type="SUPFAM" id="SSF52540">
    <property type="entry name" value="P-loop containing nucleoside triphosphate hydrolases"/>
    <property type="match status" value="1"/>
</dbReference>
<proteinExistence type="inferred from homology"/>
<dbReference type="RefSeq" id="WP_008826104.1">
    <property type="nucleotide sequence ID" value="NZ_AFNU02000001.1"/>
</dbReference>
<dbReference type="Gene3D" id="3.40.50.300">
    <property type="entry name" value="P-loop containing nucleotide triphosphate hydrolases"/>
    <property type="match status" value="1"/>
</dbReference>
<dbReference type="eggNOG" id="COG2804">
    <property type="taxonomic scope" value="Bacteria"/>
</dbReference>
<evidence type="ECO:0000256" key="2">
    <source>
        <dbReference type="ARBA" id="ARBA00022741"/>
    </source>
</evidence>
<reference evidence="5 6" key="1">
    <citation type="journal article" date="2011" name="J. Bacteriol.">
        <title>Genome sequence of Haloplasma contractile, an unusual contractile bacterium from a deep-sea anoxic brine lake.</title>
        <authorList>
            <person name="Antunes A."/>
            <person name="Alam I."/>
            <person name="El Dorry H."/>
            <person name="Siam R."/>
            <person name="Robertson A."/>
            <person name="Bajic V.B."/>
            <person name="Stingl U."/>
        </authorList>
    </citation>
    <scope>NUCLEOTIDE SEQUENCE [LARGE SCALE GENOMIC DNA]</scope>
    <source>
        <strain evidence="5 6">SSD-17B</strain>
    </source>
</reference>
<evidence type="ECO:0000259" key="4">
    <source>
        <dbReference type="SMART" id="SM00382"/>
    </source>
</evidence>
<evidence type="ECO:0000313" key="5">
    <source>
        <dbReference type="EMBL" id="ERJ13789.1"/>
    </source>
</evidence>
<dbReference type="GO" id="GO:0005524">
    <property type="term" value="F:ATP binding"/>
    <property type="evidence" value="ECO:0007669"/>
    <property type="project" value="UniProtKB-KW"/>
</dbReference>
<dbReference type="OrthoDB" id="9808272at2"/>